<evidence type="ECO:0000313" key="2">
    <source>
        <dbReference type="EMBL" id="KAK7076934.1"/>
    </source>
</evidence>
<proteinExistence type="predicted"/>
<dbReference type="Proteomes" id="UP001381693">
    <property type="component" value="Unassembled WGS sequence"/>
</dbReference>
<protein>
    <submittedName>
        <fullName evidence="2">Uncharacterized protein</fullName>
    </submittedName>
</protein>
<reference evidence="2 3" key="1">
    <citation type="submission" date="2023-11" db="EMBL/GenBank/DDBJ databases">
        <title>Halocaridina rubra genome assembly.</title>
        <authorList>
            <person name="Smith C."/>
        </authorList>
    </citation>
    <scope>NUCLEOTIDE SEQUENCE [LARGE SCALE GENOMIC DNA]</scope>
    <source>
        <strain evidence="2">EP-1</strain>
        <tissue evidence="2">Whole</tissue>
    </source>
</reference>
<evidence type="ECO:0000256" key="1">
    <source>
        <dbReference type="SAM" id="MobiDB-lite"/>
    </source>
</evidence>
<dbReference type="AlphaFoldDB" id="A0AAN8XCM0"/>
<feature type="region of interest" description="Disordered" evidence="1">
    <location>
        <begin position="41"/>
        <end position="63"/>
    </location>
</feature>
<comment type="caution">
    <text evidence="2">The sequence shown here is derived from an EMBL/GenBank/DDBJ whole genome shotgun (WGS) entry which is preliminary data.</text>
</comment>
<sequence length="63" mass="7397">MNKGRQRKTGVRRLRLKFDSYVPRWARARVLQRLPAQVSEKKRFITSLNSPTLPPAETNKPLH</sequence>
<evidence type="ECO:0000313" key="3">
    <source>
        <dbReference type="Proteomes" id="UP001381693"/>
    </source>
</evidence>
<keyword evidence="3" id="KW-1185">Reference proteome</keyword>
<name>A0AAN8XCM0_HALRR</name>
<gene>
    <name evidence="2" type="ORF">SK128_000639</name>
</gene>
<accession>A0AAN8XCM0</accession>
<organism evidence="2 3">
    <name type="scientific">Halocaridina rubra</name>
    <name type="common">Hawaiian red shrimp</name>
    <dbReference type="NCBI Taxonomy" id="373956"/>
    <lineage>
        <taxon>Eukaryota</taxon>
        <taxon>Metazoa</taxon>
        <taxon>Ecdysozoa</taxon>
        <taxon>Arthropoda</taxon>
        <taxon>Crustacea</taxon>
        <taxon>Multicrustacea</taxon>
        <taxon>Malacostraca</taxon>
        <taxon>Eumalacostraca</taxon>
        <taxon>Eucarida</taxon>
        <taxon>Decapoda</taxon>
        <taxon>Pleocyemata</taxon>
        <taxon>Caridea</taxon>
        <taxon>Atyoidea</taxon>
        <taxon>Atyidae</taxon>
        <taxon>Halocaridina</taxon>
    </lineage>
</organism>
<dbReference type="EMBL" id="JAXCGZ010009509">
    <property type="protein sequence ID" value="KAK7076934.1"/>
    <property type="molecule type" value="Genomic_DNA"/>
</dbReference>